<organism evidence="2 3">
    <name type="scientific">Coraliomargarita sinensis</name>
    <dbReference type="NCBI Taxonomy" id="2174842"/>
    <lineage>
        <taxon>Bacteria</taxon>
        <taxon>Pseudomonadati</taxon>
        <taxon>Verrucomicrobiota</taxon>
        <taxon>Opitutia</taxon>
        <taxon>Puniceicoccales</taxon>
        <taxon>Coraliomargaritaceae</taxon>
        <taxon>Coraliomargarita</taxon>
    </lineage>
</organism>
<dbReference type="Pfam" id="PF01844">
    <property type="entry name" value="HNH"/>
    <property type="match status" value="1"/>
</dbReference>
<dbReference type="Proteomes" id="UP000247099">
    <property type="component" value="Unassembled WGS sequence"/>
</dbReference>
<sequence length="245" mass="29049">MKEFQFHDIYSLVSLIDRSVHYEEQFWNHDEEMFVAASAKFSRDTLLHLYTVTRAYNHYHRDFRKNGDLIEEDELEHWMSLFASYGVKIVPLKIEDEEEAEKWMDDNQDSFLDLFDKMSEEVFHILFPNRNFLIKFNRLVAEQIQETKYPTNVLTKKGTIKRVSIPKWVQNAVFHRDKGRCIYCNTDLTGIVNTLTTKNFDHIVPLDMHGANDPCNIQLACEKCNKSKSNTEASTTNKYHPWWPE</sequence>
<feature type="domain" description="HNH nuclease" evidence="1">
    <location>
        <begin position="168"/>
        <end position="226"/>
    </location>
</feature>
<dbReference type="CDD" id="cd00085">
    <property type="entry name" value="HNHc"/>
    <property type="match status" value="1"/>
</dbReference>
<name>A0A317ZII1_9BACT</name>
<dbReference type="RefSeq" id="WP_110130970.1">
    <property type="nucleotide sequence ID" value="NZ_QHJQ01000005.1"/>
</dbReference>
<dbReference type="InParanoid" id="A0A317ZII1"/>
<dbReference type="SMART" id="SM00507">
    <property type="entry name" value="HNHc"/>
    <property type="match status" value="1"/>
</dbReference>
<dbReference type="GO" id="GO:0008270">
    <property type="term" value="F:zinc ion binding"/>
    <property type="evidence" value="ECO:0007669"/>
    <property type="project" value="InterPro"/>
</dbReference>
<evidence type="ECO:0000313" key="3">
    <source>
        <dbReference type="Proteomes" id="UP000247099"/>
    </source>
</evidence>
<evidence type="ECO:0000313" key="2">
    <source>
        <dbReference type="EMBL" id="PXA04023.1"/>
    </source>
</evidence>
<comment type="caution">
    <text evidence="2">The sequence shown here is derived from an EMBL/GenBank/DDBJ whole genome shotgun (WGS) entry which is preliminary data.</text>
</comment>
<dbReference type="InterPro" id="IPR003615">
    <property type="entry name" value="HNH_nuc"/>
</dbReference>
<protein>
    <recommendedName>
        <fullName evidence="1">HNH nuclease domain-containing protein</fullName>
    </recommendedName>
</protein>
<evidence type="ECO:0000259" key="1">
    <source>
        <dbReference type="SMART" id="SM00507"/>
    </source>
</evidence>
<dbReference type="EMBL" id="QHJQ01000005">
    <property type="protein sequence ID" value="PXA04023.1"/>
    <property type="molecule type" value="Genomic_DNA"/>
</dbReference>
<dbReference type="GO" id="GO:0004519">
    <property type="term" value="F:endonuclease activity"/>
    <property type="evidence" value="ECO:0007669"/>
    <property type="project" value="InterPro"/>
</dbReference>
<dbReference type="InterPro" id="IPR002711">
    <property type="entry name" value="HNH"/>
</dbReference>
<dbReference type="OrthoDB" id="9802901at2"/>
<dbReference type="GO" id="GO:0003676">
    <property type="term" value="F:nucleic acid binding"/>
    <property type="evidence" value="ECO:0007669"/>
    <property type="project" value="InterPro"/>
</dbReference>
<proteinExistence type="predicted"/>
<dbReference type="AlphaFoldDB" id="A0A317ZII1"/>
<gene>
    <name evidence="2" type="ORF">DDZ13_08235</name>
</gene>
<dbReference type="Gene3D" id="1.10.30.50">
    <property type="match status" value="1"/>
</dbReference>
<reference evidence="2 3" key="1">
    <citation type="submission" date="2018-05" db="EMBL/GenBank/DDBJ databases">
        <title>Coraliomargarita sinensis sp. nov., isolated from a marine solar saltern.</title>
        <authorList>
            <person name="Zhou L.Y."/>
        </authorList>
    </citation>
    <scope>NUCLEOTIDE SEQUENCE [LARGE SCALE GENOMIC DNA]</scope>
    <source>
        <strain evidence="2 3">WN38</strain>
    </source>
</reference>
<keyword evidence="3" id="KW-1185">Reference proteome</keyword>
<accession>A0A317ZII1</accession>